<comment type="caution">
    <text evidence="3">The sequence shown here is derived from an EMBL/GenBank/DDBJ whole genome shotgun (WGS) entry which is preliminary data.</text>
</comment>
<keyword evidence="4" id="KW-1185">Reference proteome</keyword>
<dbReference type="Gene3D" id="2.30.29.80">
    <property type="match status" value="1"/>
</dbReference>
<feature type="domain" description="DUF1508" evidence="2">
    <location>
        <begin position="25"/>
        <end position="56"/>
    </location>
</feature>
<dbReference type="InterPro" id="IPR036913">
    <property type="entry name" value="YegP-like_sf"/>
</dbReference>
<dbReference type="Pfam" id="PF07411">
    <property type="entry name" value="DUF1508"/>
    <property type="match status" value="1"/>
</dbReference>
<organism evidence="3 4">
    <name type="scientific">Kitasatospora misakiensis</name>
    <dbReference type="NCBI Taxonomy" id="67330"/>
    <lineage>
        <taxon>Bacteria</taxon>
        <taxon>Bacillati</taxon>
        <taxon>Actinomycetota</taxon>
        <taxon>Actinomycetes</taxon>
        <taxon>Kitasatosporales</taxon>
        <taxon>Streptomycetaceae</taxon>
        <taxon>Kitasatospora</taxon>
    </lineage>
</organism>
<dbReference type="EMBL" id="JBHSOF010000056">
    <property type="protein sequence ID" value="MFC5667394.1"/>
    <property type="molecule type" value="Genomic_DNA"/>
</dbReference>
<dbReference type="Proteomes" id="UP001595975">
    <property type="component" value="Unassembled WGS sequence"/>
</dbReference>
<feature type="compositionally biased region" description="Low complexity" evidence="1">
    <location>
        <begin position="142"/>
        <end position="152"/>
    </location>
</feature>
<feature type="compositionally biased region" description="Basic and acidic residues" evidence="1">
    <location>
        <begin position="124"/>
        <end position="141"/>
    </location>
</feature>
<evidence type="ECO:0000256" key="1">
    <source>
        <dbReference type="SAM" id="MobiDB-lite"/>
    </source>
</evidence>
<evidence type="ECO:0000313" key="3">
    <source>
        <dbReference type="EMBL" id="MFC5667394.1"/>
    </source>
</evidence>
<evidence type="ECO:0000259" key="2">
    <source>
        <dbReference type="Pfam" id="PF07411"/>
    </source>
</evidence>
<name>A0ABW0XE48_9ACTN</name>
<dbReference type="InterPro" id="IPR010879">
    <property type="entry name" value="DUF1508"/>
</dbReference>
<evidence type="ECO:0000313" key="4">
    <source>
        <dbReference type="Proteomes" id="UP001595975"/>
    </source>
</evidence>
<accession>A0ABW0XE48</accession>
<reference evidence="4" key="1">
    <citation type="journal article" date="2019" name="Int. J. Syst. Evol. Microbiol.">
        <title>The Global Catalogue of Microorganisms (GCM) 10K type strain sequencing project: providing services to taxonomists for standard genome sequencing and annotation.</title>
        <authorList>
            <consortium name="The Broad Institute Genomics Platform"/>
            <consortium name="The Broad Institute Genome Sequencing Center for Infectious Disease"/>
            <person name="Wu L."/>
            <person name="Ma J."/>
        </authorList>
    </citation>
    <scope>NUCLEOTIDE SEQUENCE [LARGE SCALE GENOMIC DNA]</scope>
    <source>
        <strain evidence="4">CGMCC 4.1437</strain>
    </source>
</reference>
<protein>
    <submittedName>
        <fullName evidence="3">YegP family protein</fullName>
    </submittedName>
</protein>
<feature type="region of interest" description="Disordered" evidence="1">
    <location>
        <begin position="124"/>
        <end position="152"/>
    </location>
</feature>
<sequence length="152" mass="16907">MDASSRGHTAAGAGRGGFRVERAPDGRYRWQLKAPNGRVVAVTQAAYETAGEAERGFDGLRAGAEGLTARITHVRDGIGWIWVVPGTRAIPEVRSSRAYERYATCQNAFRRFVVLLAKQPALERPERIERPERPERPELPERGPSLRTSDVR</sequence>
<dbReference type="RefSeq" id="WP_380229064.1">
    <property type="nucleotide sequence ID" value="NZ_JBHSOF010000056.1"/>
</dbReference>
<proteinExistence type="predicted"/>
<dbReference type="SUPFAM" id="SSF160113">
    <property type="entry name" value="YegP-like"/>
    <property type="match status" value="1"/>
</dbReference>
<gene>
    <name evidence="3" type="ORF">ACFP3U_31055</name>
</gene>